<feature type="domain" description="LysM" evidence="2">
    <location>
        <begin position="95"/>
        <end position="140"/>
    </location>
</feature>
<dbReference type="InterPro" id="IPR018392">
    <property type="entry name" value="LysM"/>
</dbReference>
<dbReference type="AlphaFoldDB" id="E6LF90"/>
<name>E6LF90_ENTI1</name>
<comment type="caution">
    <text evidence="3">The sequence shown here is derived from an EMBL/GenBank/DDBJ whole genome shotgun (WGS) entry which is preliminary data.</text>
</comment>
<evidence type="ECO:0000313" key="3">
    <source>
        <dbReference type="EMBL" id="EFU74117.1"/>
    </source>
</evidence>
<feature type="compositionally biased region" description="Low complexity" evidence="1">
    <location>
        <begin position="31"/>
        <end position="93"/>
    </location>
</feature>
<gene>
    <name evidence="3" type="ORF">HMPREF9088_1030</name>
</gene>
<dbReference type="HOGENOM" id="CLU_109308_1_0_9"/>
<dbReference type="Pfam" id="PF01476">
    <property type="entry name" value="LysM"/>
    <property type="match status" value="1"/>
</dbReference>
<keyword evidence="4" id="KW-1185">Reference proteome</keyword>
<feature type="region of interest" description="Disordered" evidence="1">
    <location>
        <begin position="31"/>
        <end position="104"/>
    </location>
</feature>
<protein>
    <submittedName>
        <fullName evidence="3">LysM domain protein</fullName>
    </submittedName>
</protein>
<accession>E6LF90</accession>
<reference evidence="3 4" key="1">
    <citation type="submission" date="2010-12" db="EMBL/GenBank/DDBJ databases">
        <authorList>
            <person name="Muzny D."/>
            <person name="Qin X."/>
            <person name="Deng J."/>
            <person name="Jiang H."/>
            <person name="Liu Y."/>
            <person name="Qu J."/>
            <person name="Song X.-Z."/>
            <person name="Zhang L."/>
            <person name="Thornton R."/>
            <person name="Coyle M."/>
            <person name="Francisco L."/>
            <person name="Jackson L."/>
            <person name="Javaid M."/>
            <person name="Korchina V."/>
            <person name="Kovar C."/>
            <person name="Mata R."/>
            <person name="Mathew T."/>
            <person name="Ngo R."/>
            <person name="Nguyen L."/>
            <person name="Nguyen N."/>
            <person name="Okwuonu G."/>
            <person name="Ongeri F."/>
            <person name="Pham C."/>
            <person name="Simmons D."/>
            <person name="Wilczek-Boney K."/>
            <person name="Hale W."/>
            <person name="Jakkamsetti A."/>
            <person name="Pham P."/>
            <person name="Ruth R."/>
            <person name="San Lucas F."/>
            <person name="Warren J."/>
            <person name="Zhang J."/>
            <person name="Zhao Z."/>
            <person name="Zhou C."/>
            <person name="Zhu D."/>
            <person name="Lee S."/>
            <person name="Bess C."/>
            <person name="Blankenburg K."/>
            <person name="Forbes L."/>
            <person name="Fu Q."/>
            <person name="Gubbala S."/>
            <person name="Hirani K."/>
            <person name="Jayaseelan J.C."/>
            <person name="Lara F."/>
            <person name="Munidasa M."/>
            <person name="Palculict T."/>
            <person name="Patil S."/>
            <person name="Pu L.-L."/>
            <person name="Saada N."/>
            <person name="Tang L."/>
            <person name="Weissenberger G."/>
            <person name="Zhu Y."/>
            <person name="Hemphill L."/>
            <person name="Shang Y."/>
            <person name="Youmans B."/>
            <person name="Ayvaz T."/>
            <person name="Ross M."/>
            <person name="Santibanez J."/>
            <person name="Aqrawi P."/>
            <person name="Gross S."/>
            <person name="Joshi V."/>
            <person name="Fowler G."/>
            <person name="Nazareth L."/>
            <person name="Reid J."/>
            <person name="Worley K."/>
            <person name="Petrosino J."/>
            <person name="Highlander S."/>
            <person name="Gibbs R."/>
        </authorList>
    </citation>
    <scope>NUCLEOTIDE SEQUENCE [LARGE SCALE GENOMIC DNA]</scope>
    <source>
        <strain evidence="4">DSM 15952 / CCUG 50447 / LMG 22039 / TP 1.5</strain>
    </source>
</reference>
<dbReference type="EMBL" id="AEPV01000037">
    <property type="protein sequence ID" value="EFU74117.1"/>
    <property type="molecule type" value="Genomic_DNA"/>
</dbReference>
<evidence type="ECO:0000256" key="1">
    <source>
        <dbReference type="SAM" id="MobiDB-lite"/>
    </source>
</evidence>
<evidence type="ECO:0000259" key="2">
    <source>
        <dbReference type="PROSITE" id="PS51782"/>
    </source>
</evidence>
<dbReference type="STRING" id="888064.HMPREF9088_1030"/>
<dbReference type="InterPro" id="IPR049981">
    <property type="entry name" value="SPy_0802-like"/>
</dbReference>
<proteinExistence type="predicted"/>
<dbReference type="PROSITE" id="PS51782">
    <property type="entry name" value="LYSM"/>
    <property type="match status" value="1"/>
</dbReference>
<evidence type="ECO:0000313" key="4">
    <source>
        <dbReference type="Proteomes" id="UP000010296"/>
    </source>
</evidence>
<dbReference type="NCBIfam" id="NF042931">
    <property type="entry name" value="SAG1386_EF1546"/>
    <property type="match status" value="1"/>
</dbReference>
<dbReference type="SMART" id="SM00257">
    <property type="entry name" value="LysM"/>
    <property type="match status" value="1"/>
</dbReference>
<dbReference type="InterPro" id="IPR036779">
    <property type="entry name" value="LysM_dom_sf"/>
</dbReference>
<organism evidence="3 4">
    <name type="scientific">Enterococcus italicus (strain DSM 15952 / CCUG 50447 / LMG 22039 / TP 1.5)</name>
    <dbReference type="NCBI Taxonomy" id="888064"/>
    <lineage>
        <taxon>Bacteria</taxon>
        <taxon>Bacillati</taxon>
        <taxon>Bacillota</taxon>
        <taxon>Bacilli</taxon>
        <taxon>Lactobacillales</taxon>
        <taxon>Enterococcaceae</taxon>
        <taxon>Enterococcus</taxon>
    </lineage>
</organism>
<sequence>MVLFILFLCVAIPTVVGIWIVQQKNEAASAISSTASSQTTQTSVTATTTSASTSSSASETIESSTAASSSTDSASSSTTSESQDTSSSTSEASGDTITVLSGEGPNQIAARAGISVDKLLELNGMTLQNYFFSPGQEVKIK</sequence>
<dbReference type="Proteomes" id="UP000010296">
    <property type="component" value="Unassembled WGS sequence"/>
</dbReference>
<dbReference type="SUPFAM" id="SSF54106">
    <property type="entry name" value="LysM domain"/>
    <property type="match status" value="1"/>
</dbReference>
<dbReference type="Gene3D" id="3.10.350.10">
    <property type="entry name" value="LysM domain"/>
    <property type="match status" value="1"/>
</dbReference>